<proteinExistence type="predicted"/>
<accession>Q4TE64</accession>
<organism evidence="2">
    <name type="scientific">Tetraodon nigroviridis</name>
    <name type="common">Spotted green pufferfish</name>
    <name type="synonym">Chelonodon nigroviridis</name>
    <dbReference type="NCBI Taxonomy" id="99883"/>
    <lineage>
        <taxon>Eukaryota</taxon>
        <taxon>Metazoa</taxon>
        <taxon>Chordata</taxon>
        <taxon>Craniata</taxon>
        <taxon>Vertebrata</taxon>
        <taxon>Euteleostomi</taxon>
        <taxon>Actinopterygii</taxon>
        <taxon>Neopterygii</taxon>
        <taxon>Teleostei</taxon>
        <taxon>Neoteleostei</taxon>
        <taxon>Acanthomorphata</taxon>
        <taxon>Eupercaria</taxon>
        <taxon>Tetraodontiformes</taxon>
        <taxon>Tetradontoidea</taxon>
        <taxon>Tetraodontidae</taxon>
        <taxon>Tetraodon</taxon>
    </lineage>
</organism>
<evidence type="ECO:0000256" key="1">
    <source>
        <dbReference type="SAM" id="MobiDB-lite"/>
    </source>
</evidence>
<dbReference type="EMBL" id="CAAE01005644">
    <property type="protein sequence ID" value="CAF88818.1"/>
    <property type="molecule type" value="Genomic_DNA"/>
</dbReference>
<evidence type="ECO:0000313" key="2">
    <source>
        <dbReference type="EMBL" id="CAF88818.1"/>
    </source>
</evidence>
<gene>
    <name evidence="2" type="ORF">GSTENG00002414001</name>
</gene>
<protein>
    <submittedName>
        <fullName evidence="2">(spotted green pufferfish) hypothetical protein</fullName>
    </submittedName>
</protein>
<feature type="non-terminal residue" evidence="2">
    <location>
        <position position="119"/>
    </location>
</feature>
<dbReference type="AlphaFoldDB" id="Q4TE64"/>
<feature type="compositionally biased region" description="Polar residues" evidence="1">
    <location>
        <begin position="100"/>
        <end position="110"/>
    </location>
</feature>
<name>Q4TE64_TETNG</name>
<reference evidence="2" key="2">
    <citation type="submission" date="2004-02" db="EMBL/GenBank/DDBJ databases">
        <authorList>
            <consortium name="Genoscope"/>
            <consortium name="Whitehead Institute Centre for Genome Research"/>
        </authorList>
    </citation>
    <scope>NUCLEOTIDE SEQUENCE</scope>
</reference>
<feature type="region of interest" description="Disordered" evidence="1">
    <location>
        <begin position="1"/>
        <end position="119"/>
    </location>
</feature>
<feature type="compositionally biased region" description="Low complexity" evidence="1">
    <location>
        <begin position="70"/>
        <end position="97"/>
    </location>
</feature>
<sequence length="119" mass="12566">ARSGWCGERACRSTATPSTRGTFTSSLTSSSPRTTGSAPRSSCWRTSCPHGQTRPSSPQTRRRWTCRTSTPARAPPANAGRPTTTARTKRAGTTGRGCSVPTSSPPSTGFRSGRRHTLG</sequence>
<dbReference type="KEGG" id="tng:GSTEN00002414G001"/>
<reference evidence="2" key="1">
    <citation type="journal article" date="2004" name="Nature">
        <title>Genome duplication in the teleost fish Tetraodon nigroviridis reveals the early vertebrate proto-karyotype.</title>
        <authorList>
            <person name="Jaillon O."/>
            <person name="Aury J.-M."/>
            <person name="Brunet F."/>
            <person name="Petit J.-L."/>
            <person name="Stange-Thomann N."/>
            <person name="Mauceli E."/>
            <person name="Bouneau L."/>
            <person name="Fischer C."/>
            <person name="Ozouf-Costaz C."/>
            <person name="Bernot A."/>
            <person name="Nicaud S."/>
            <person name="Jaffe D."/>
            <person name="Fisher S."/>
            <person name="Lutfalla G."/>
            <person name="Dossat C."/>
            <person name="Segurens B."/>
            <person name="Dasilva C."/>
            <person name="Salanoubat M."/>
            <person name="Levy M."/>
            <person name="Boudet N."/>
            <person name="Castellano S."/>
            <person name="Anthouard V."/>
            <person name="Jubin C."/>
            <person name="Castelli V."/>
            <person name="Katinka M."/>
            <person name="Vacherie B."/>
            <person name="Biemont C."/>
            <person name="Skalli Z."/>
            <person name="Cattolico L."/>
            <person name="Poulain J."/>
            <person name="De Berardinis V."/>
            <person name="Cruaud C."/>
            <person name="Duprat S."/>
            <person name="Brottier P."/>
            <person name="Coutanceau J.-P."/>
            <person name="Gouzy J."/>
            <person name="Parra G."/>
            <person name="Lardier G."/>
            <person name="Chapple C."/>
            <person name="McKernan K.J."/>
            <person name="McEwan P."/>
            <person name="Bosak S."/>
            <person name="Kellis M."/>
            <person name="Volff J.-N."/>
            <person name="Guigo R."/>
            <person name="Zody M.C."/>
            <person name="Mesirov J."/>
            <person name="Lindblad-Toh K."/>
            <person name="Birren B."/>
            <person name="Nusbaum C."/>
            <person name="Kahn D."/>
            <person name="Robinson-Rechavi M."/>
            <person name="Laudet V."/>
            <person name="Schachter V."/>
            <person name="Quetier F."/>
            <person name="Saurin W."/>
            <person name="Scarpelli C."/>
            <person name="Wincker P."/>
            <person name="Lander E.S."/>
            <person name="Weissenbach J."/>
            <person name="Roest Crollius H."/>
        </authorList>
    </citation>
    <scope>NUCLEOTIDE SEQUENCE [LARGE SCALE GENOMIC DNA]</scope>
</reference>
<comment type="caution">
    <text evidence="2">The sequence shown here is derived from an EMBL/GenBank/DDBJ whole genome shotgun (WGS) entry which is preliminary data.</text>
</comment>
<feature type="compositionally biased region" description="Polar residues" evidence="1">
    <location>
        <begin position="38"/>
        <end position="59"/>
    </location>
</feature>
<feature type="compositionally biased region" description="Low complexity" evidence="1">
    <location>
        <begin position="18"/>
        <end position="37"/>
    </location>
</feature>